<feature type="compositionally biased region" description="Polar residues" evidence="9">
    <location>
        <begin position="289"/>
        <end position="298"/>
    </location>
</feature>
<keyword evidence="5 8" id="KW-0735">Signal-anchor</keyword>
<feature type="region of interest" description="Disordered" evidence="9">
    <location>
        <begin position="289"/>
        <end position="316"/>
    </location>
</feature>
<dbReference type="SUPFAM" id="SSF53335">
    <property type="entry name" value="S-adenosyl-L-methionine-dependent methyltransferases"/>
    <property type="match status" value="1"/>
</dbReference>
<dbReference type="GO" id="GO:0005802">
    <property type="term" value="C:trans-Golgi network"/>
    <property type="evidence" value="ECO:0007669"/>
    <property type="project" value="TreeGrafter"/>
</dbReference>
<evidence type="ECO:0000256" key="1">
    <source>
        <dbReference type="ARBA" id="ARBA00004606"/>
    </source>
</evidence>
<keyword evidence="4 8" id="KW-0808">Transferase</keyword>
<dbReference type="GO" id="GO:0016020">
    <property type="term" value="C:membrane"/>
    <property type="evidence" value="ECO:0007669"/>
    <property type="project" value="UniProtKB-SubCell"/>
</dbReference>
<evidence type="ECO:0000256" key="9">
    <source>
        <dbReference type="SAM" id="MobiDB-lite"/>
    </source>
</evidence>
<keyword evidence="3 8" id="KW-0489">Methyltransferase</keyword>
<evidence type="ECO:0000256" key="4">
    <source>
        <dbReference type="ARBA" id="ARBA00022679"/>
    </source>
</evidence>
<gene>
    <name evidence="10" type="ORF">TSUD_70240</name>
</gene>
<keyword evidence="11" id="KW-1185">Reference proteome</keyword>
<dbReference type="EC" id="2.1.1.-" evidence="8"/>
<feature type="region of interest" description="Disordered" evidence="9">
    <location>
        <begin position="51"/>
        <end position="275"/>
    </location>
</feature>
<keyword evidence="8" id="KW-0812">Transmembrane</keyword>
<evidence type="ECO:0000256" key="6">
    <source>
        <dbReference type="ARBA" id="ARBA00023180"/>
    </source>
</evidence>
<comment type="similarity">
    <text evidence="2 8">Belongs to the methyltransferase superfamily.</text>
</comment>
<dbReference type="GO" id="GO:0005768">
    <property type="term" value="C:endosome"/>
    <property type="evidence" value="ECO:0007669"/>
    <property type="project" value="TreeGrafter"/>
</dbReference>
<evidence type="ECO:0000256" key="5">
    <source>
        <dbReference type="ARBA" id="ARBA00022968"/>
    </source>
</evidence>
<evidence type="ECO:0000313" key="11">
    <source>
        <dbReference type="Proteomes" id="UP000242715"/>
    </source>
</evidence>
<keyword evidence="8" id="KW-0472">Membrane</keyword>
<dbReference type="Pfam" id="PF03141">
    <property type="entry name" value="Methyltransf_29"/>
    <property type="match status" value="2"/>
</dbReference>
<feature type="compositionally biased region" description="Low complexity" evidence="9">
    <location>
        <begin position="204"/>
        <end position="222"/>
    </location>
</feature>
<feature type="compositionally biased region" description="Basic and acidic residues" evidence="9">
    <location>
        <begin position="223"/>
        <end position="245"/>
    </location>
</feature>
<name>A0A2Z6M018_TRISU</name>
<dbReference type="PANTHER" id="PTHR10108">
    <property type="entry name" value="SAM-DEPENDENT METHYLTRANSFERASE"/>
    <property type="match status" value="1"/>
</dbReference>
<evidence type="ECO:0000256" key="7">
    <source>
        <dbReference type="ARBA" id="ARBA00037847"/>
    </source>
</evidence>
<feature type="compositionally biased region" description="Polar residues" evidence="9">
    <location>
        <begin position="114"/>
        <end position="124"/>
    </location>
</feature>
<dbReference type="EMBL" id="DF973311">
    <property type="protein sequence ID" value="GAU25371.1"/>
    <property type="molecule type" value="Genomic_DNA"/>
</dbReference>
<keyword evidence="6 8" id="KW-0325">Glycoprotein</keyword>
<feature type="transmembrane region" description="Helical" evidence="8">
    <location>
        <begin position="21"/>
        <end position="38"/>
    </location>
</feature>
<feature type="compositionally biased region" description="Basic and acidic residues" evidence="9">
    <location>
        <begin position="153"/>
        <end position="203"/>
    </location>
</feature>
<comment type="subcellular location">
    <subcellularLocation>
        <location evidence="7">Endomembrane system</location>
        <topology evidence="7">Single-pass membrane protein</topology>
    </subcellularLocation>
    <subcellularLocation>
        <location evidence="1 8">Membrane</location>
        <topology evidence="1 8">Single-pass type II membrane protein</topology>
    </subcellularLocation>
</comment>
<dbReference type="GO" id="GO:0032259">
    <property type="term" value="P:methylation"/>
    <property type="evidence" value="ECO:0007669"/>
    <property type="project" value="UniProtKB-KW"/>
</dbReference>
<dbReference type="InterPro" id="IPR004159">
    <property type="entry name" value="Put_SAM_MeTrfase"/>
</dbReference>
<reference evidence="11" key="1">
    <citation type="journal article" date="2017" name="Front. Plant Sci.">
        <title>Climate Clever Clovers: New Paradigm to Reduce the Environmental Footprint of Ruminants by Breeding Low Methanogenic Forages Utilizing Haplotype Variation.</title>
        <authorList>
            <person name="Kaur P."/>
            <person name="Appels R."/>
            <person name="Bayer P.E."/>
            <person name="Keeble-Gagnere G."/>
            <person name="Wang J."/>
            <person name="Hirakawa H."/>
            <person name="Shirasawa K."/>
            <person name="Vercoe P."/>
            <person name="Stefanova K."/>
            <person name="Durmic Z."/>
            <person name="Nichols P."/>
            <person name="Revell C."/>
            <person name="Isobe S.N."/>
            <person name="Edwards D."/>
            <person name="Erskine W."/>
        </authorList>
    </citation>
    <scope>NUCLEOTIDE SEQUENCE [LARGE SCALE GENOMIC DNA]</scope>
    <source>
        <strain evidence="11">cv. Daliak</strain>
    </source>
</reference>
<sequence length="723" mass="81502">MAQAKYTRIDNKRSSTSYCSTVTIVVFVALCLVGLWMMTSSVVPVQNVDESQENKSEVKEQSEQSQVKEQPSDTTSSDTTNSETTNSDATNSNVQQFEDKQGDLPEDAKKEDSSVTSENNPVTTDKQEEKLDQKPEFKSPEDTKMQYTTDSNQNEKKSDSDEDNKKSDSDGSEKKSDSVESEKKSDSDESDKKTDSNESEKQSESNNNNNEQSDSNDNGSGSDESKNKTDDSSETTDNKTEEKVDQSGNQGSDESSNEKKTDENTNNQGSNEVFPSGAQTELLNENTTQNGSFSTQAAESKTETESQKSSNQSSGFNWKLCNVTAGPDYIPCLDNLKAIRNLKSTKHYEHRERQCPQDPPTCLVPLPEGYKRPIEWPKSREKIWYSNVPHTRLAEYKGHQNWVKVTGEYLTFPGGGTQFKHGGKLLLELNRVLRPGGFFVWSATPIYQKLPEDVEIWNEMKALTKAMCWKVVNISKDKLNGVGIAVYQKPTSNECYEQRSKTEPPLCQDSDDSNAAWNVPLQSCMHKAPVSSTERGSQWPEQWSARLGKSPYWLSNSDVGVYGKPAPEDFTTDYEHWKRVVSKSYLNGLGIQWSNVRNVMDMRSVYGGFAAALRDLNIWVMNVVPVDSPDTLPIIFERDHLFSKLKKRCKFEAVVAEVDRILRPEGKLIVRDTAEIINELESLVKSMKWEVRMTYSKDSEGFLCVQKSMWRPTELETVEYAIA</sequence>
<organism evidence="10 11">
    <name type="scientific">Trifolium subterraneum</name>
    <name type="common">Subterranean clover</name>
    <dbReference type="NCBI Taxonomy" id="3900"/>
    <lineage>
        <taxon>Eukaryota</taxon>
        <taxon>Viridiplantae</taxon>
        <taxon>Streptophyta</taxon>
        <taxon>Embryophyta</taxon>
        <taxon>Tracheophyta</taxon>
        <taxon>Spermatophyta</taxon>
        <taxon>Magnoliopsida</taxon>
        <taxon>eudicotyledons</taxon>
        <taxon>Gunneridae</taxon>
        <taxon>Pentapetalae</taxon>
        <taxon>rosids</taxon>
        <taxon>fabids</taxon>
        <taxon>Fabales</taxon>
        <taxon>Fabaceae</taxon>
        <taxon>Papilionoideae</taxon>
        <taxon>50 kb inversion clade</taxon>
        <taxon>NPAAA clade</taxon>
        <taxon>Hologalegina</taxon>
        <taxon>IRL clade</taxon>
        <taxon>Trifolieae</taxon>
        <taxon>Trifolium</taxon>
    </lineage>
</organism>
<evidence type="ECO:0000256" key="8">
    <source>
        <dbReference type="RuleBase" id="RU366043"/>
    </source>
</evidence>
<dbReference type="InterPro" id="IPR029063">
    <property type="entry name" value="SAM-dependent_MTases_sf"/>
</dbReference>
<evidence type="ECO:0000256" key="2">
    <source>
        <dbReference type="ARBA" id="ARBA00008361"/>
    </source>
</evidence>
<feature type="compositionally biased region" description="Low complexity" evidence="9">
    <location>
        <begin position="63"/>
        <end position="93"/>
    </location>
</feature>
<dbReference type="PANTHER" id="PTHR10108:SF1130">
    <property type="entry name" value="METHYLTRANSFERASE PMT26-RELATED"/>
    <property type="match status" value="1"/>
</dbReference>
<proteinExistence type="inferred from homology"/>
<dbReference type="GO" id="GO:0008168">
    <property type="term" value="F:methyltransferase activity"/>
    <property type="evidence" value="ECO:0007669"/>
    <property type="project" value="UniProtKB-UniRule"/>
</dbReference>
<dbReference type="OrthoDB" id="2013972at2759"/>
<keyword evidence="8" id="KW-1133">Transmembrane helix</keyword>
<feature type="compositionally biased region" description="Basic and acidic residues" evidence="9">
    <location>
        <begin position="52"/>
        <end position="62"/>
    </location>
</feature>
<evidence type="ECO:0000256" key="3">
    <source>
        <dbReference type="ARBA" id="ARBA00022603"/>
    </source>
</evidence>
<feature type="compositionally biased region" description="Basic and acidic residues" evidence="9">
    <location>
        <begin position="125"/>
        <end position="144"/>
    </location>
</feature>
<accession>A0A2Z6M018</accession>
<dbReference type="Proteomes" id="UP000242715">
    <property type="component" value="Unassembled WGS sequence"/>
</dbReference>
<feature type="compositionally biased region" description="Polar residues" evidence="9">
    <location>
        <begin position="264"/>
        <end position="275"/>
    </location>
</feature>
<protein>
    <recommendedName>
        <fullName evidence="8">Methyltransferase</fullName>
        <ecNumber evidence="8">2.1.1.-</ecNumber>
    </recommendedName>
</protein>
<feature type="compositionally biased region" description="Basic and acidic residues" evidence="9">
    <location>
        <begin position="97"/>
        <end position="113"/>
    </location>
</feature>
<evidence type="ECO:0000313" key="10">
    <source>
        <dbReference type="EMBL" id="GAU25371.1"/>
    </source>
</evidence>
<dbReference type="AlphaFoldDB" id="A0A2Z6M018"/>